<organism evidence="1">
    <name type="scientific">Aphanomyces stellatus</name>
    <dbReference type="NCBI Taxonomy" id="120398"/>
    <lineage>
        <taxon>Eukaryota</taxon>
        <taxon>Sar</taxon>
        <taxon>Stramenopiles</taxon>
        <taxon>Oomycota</taxon>
        <taxon>Saprolegniomycetes</taxon>
        <taxon>Saprolegniales</taxon>
        <taxon>Verrucalvaceae</taxon>
        <taxon>Aphanomyces</taxon>
    </lineage>
</organism>
<comment type="caution">
    <text evidence="1">The sequence shown here is derived from an EMBL/GenBank/DDBJ whole genome shotgun (WGS) entry which is preliminary data.</text>
</comment>
<dbReference type="AlphaFoldDB" id="A0A6A4Z614"/>
<gene>
    <name evidence="1" type="ORF">As57867_006375</name>
</gene>
<feature type="non-terminal residue" evidence="1">
    <location>
        <position position="465"/>
    </location>
</feature>
<dbReference type="EMBL" id="VJMH01002568">
    <property type="protein sequence ID" value="KAF0708308.1"/>
    <property type="molecule type" value="Genomic_DNA"/>
</dbReference>
<accession>A0A6A4Z614</accession>
<dbReference type="OrthoDB" id="79122at2759"/>
<evidence type="ECO:0000313" key="1">
    <source>
        <dbReference type="EMBL" id="KAF0708308.1"/>
    </source>
</evidence>
<sequence>MTANGALFLESVLRNVDYNSFRNCWGRAFDVTVAIELNRSTFGQSWLSATTQSRLSIDDEVSYWQQYGINHFDTQWQNFKLLGLVNSYAVSNMFGMSYPFTLQYQNASFRFEKETTLKMYWGLACDLTAATHNTSQIPGLSLVRSSPSYAFANTSLASVLRANGTLPSPLGNAFVVMQNILGPFGSVDMYYIPCPLDAKLAVRQSLVLLRRALDGGVAAQSSYSQISHPLNNLSPAPKAWTDIGFAAVGGNLLCEATTFASAFPVSFGMTTLTSWGSACYSLAIWTSWYLTREAMIVSAIMSNLTSPAMIADTCAQNALYTTTCLVYLNQTVEFVATYITRQDVEALGDTIAHTTAIIHALNISLVQYGMLDAHAPVVLYQLNILDPTQVEFAFFAWSMLVDWTFGTREVVSFTGDAGSMTVLTEYLPPLHQPVNDSENQVHFSLYLRSTVFYVTYAMIALAALV</sequence>
<reference evidence="1" key="1">
    <citation type="submission" date="2019-06" db="EMBL/GenBank/DDBJ databases">
        <title>Genomics analysis of Aphanomyces spp. identifies a new class of oomycete effector associated with host adaptation.</title>
        <authorList>
            <person name="Gaulin E."/>
        </authorList>
    </citation>
    <scope>NUCLEOTIDE SEQUENCE</scope>
    <source>
        <strain evidence="1">CBS 578.67</strain>
    </source>
</reference>
<protein>
    <submittedName>
        <fullName evidence="1">Uncharacterized protein</fullName>
    </submittedName>
</protein>
<name>A0A6A4Z614_9STRA</name>
<proteinExistence type="predicted"/>